<name>A0A1F5N997_9BACT</name>
<dbReference type="Gene3D" id="2.40.50.140">
    <property type="entry name" value="Nucleic acid-binding proteins"/>
    <property type="match status" value="1"/>
</dbReference>
<comment type="similarity">
    <text evidence="1">Belongs to the universal ribosomal protein uS17 family.</text>
</comment>
<evidence type="ECO:0000313" key="4">
    <source>
        <dbReference type="EMBL" id="OGE74237.1"/>
    </source>
</evidence>
<evidence type="ECO:0000256" key="1">
    <source>
        <dbReference type="ARBA" id="ARBA00010254"/>
    </source>
</evidence>
<evidence type="ECO:0000256" key="3">
    <source>
        <dbReference type="ARBA" id="ARBA00023274"/>
    </source>
</evidence>
<dbReference type="PRINTS" id="PR00973">
    <property type="entry name" value="RIBOSOMALS17"/>
</dbReference>
<dbReference type="GO" id="GO:0003735">
    <property type="term" value="F:structural constituent of ribosome"/>
    <property type="evidence" value="ECO:0007669"/>
    <property type="project" value="InterPro"/>
</dbReference>
<dbReference type="EMBL" id="MFEH01000001">
    <property type="protein sequence ID" value="OGE74237.1"/>
    <property type="molecule type" value="Genomic_DNA"/>
</dbReference>
<dbReference type="STRING" id="1817821.A2717_01665"/>
<keyword evidence="2 4" id="KW-0689">Ribosomal protein</keyword>
<organism evidence="4 5">
    <name type="scientific">Candidatus Doudnabacteria bacterium RIFCSPHIGHO2_01_FULL_41_86</name>
    <dbReference type="NCBI Taxonomy" id="1817821"/>
    <lineage>
        <taxon>Bacteria</taxon>
        <taxon>Candidatus Doudnaibacteriota</taxon>
    </lineage>
</organism>
<gene>
    <name evidence="4" type="ORF">A2717_01665</name>
</gene>
<reference evidence="4 5" key="1">
    <citation type="journal article" date="2016" name="Nat. Commun.">
        <title>Thousands of microbial genomes shed light on interconnected biogeochemical processes in an aquifer system.</title>
        <authorList>
            <person name="Anantharaman K."/>
            <person name="Brown C.T."/>
            <person name="Hug L.A."/>
            <person name="Sharon I."/>
            <person name="Castelle C.J."/>
            <person name="Probst A.J."/>
            <person name="Thomas B.C."/>
            <person name="Singh A."/>
            <person name="Wilkins M.J."/>
            <person name="Karaoz U."/>
            <person name="Brodie E.L."/>
            <person name="Williams K.H."/>
            <person name="Hubbard S.S."/>
            <person name="Banfield J.F."/>
        </authorList>
    </citation>
    <scope>NUCLEOTIDE SEQUENCE [LARGE SCALE GENOMIC DNA]</scope>
</reference>
<dbReference type="InterPro" id="IPR012340">
    <property type="entry name" value="NA-bd_OB-fold"/>
</dbReference>
<dbReference type="GO" id="GO:0006412">
    <property type="term" value="P:translation"/>
    <property type="evidence" value="ECO:0007669"/>
    <property type="project" value="InterPro"/>
</dbReference>
<dbReference type="Pfam" id="PF00366">
    <property type="entry name" value="Ribosomal_S17"/>
    <property type="match status" value="1"/>
</dbReference>
<dbReference type="CDD" id="cd00364">
    <property type="entry name" value="Ribosomal_uS17"/>
    <property type="match status" value="1"/>
</dbReference>
<dbReference type="PANTHER" id="PTHR10744:SF1">
    <property type="entry name" value="SMALL RIBOSOMAL SUBUNIT PROTEIN US17M"/>
    <property type="match status" value="1"/>
</dbReference>
<proteinExistence type="inferred from homology"/>
<dbReference type="SUPFAM" id="SSF50249">
    <property type="entry name" value="Nucleic acid-binding proteins"/>
    <property type="match status" value="1"/>
</dbReference>
<accession>A0A1F5N997</accession>
<sequence>MTNDNNTVKSNGVKRQLTGFVTSNKMTQTIVVKVESVKVHPKYHKRYKVFKKYAAHTDGDAKVYTVGQKVTIEEVKPYSKTVNWRVV</sequence>
<protein>
    <submittedName>
        <fullName evidence="4">30S ribosomal protein S17</fullName>
    </submittedName>
</protein>
<evidence type="ECO:0000313" key="5">
    <source>
        <dbReference type="Proteomes" id="UP000177610"/>
    </source>
</evidence>
<dbReference type="GO" id="GO:0022627">
    <property type="term" value="C:cytosolic small ribosomal subunit"/>
    <property type="evidence" value="ECO:0007669"/>
    <property type="project" value="TreeGrafter"/>
</dbReference>
<dbReference type="AlphaFoldDB" id="A0A1F5N997"/>
<dbReference type="Proteomes" id="UP000177610">
    <property type="component" value="Unassembled WGS sequence"/>
</dbReference>
<dbReference type="PANTHER" id="PTHR10744">
    <property type="entry name" value="40S RIBOSOMAL PROTEIN S11 FAMILY MEMBER"/>
    <property type="match status" value="1"/>
</dbReference>
<evidence type="ECO:0000256" key="2">
    <source>
        <dbReference type="ARBA" id="ARBA00022980"/>
    </source>
</evidence>
<keyword evidence="3" id="KW-0687">Ribonucleoprotein</keyword>
<dbReference type="InterPro" id="IPR000266">
    <property type="entry name" value="Ribosomal_uS17"/>
</dbReference>
<comment type="caution">
    <text evidence="4">The sequence shown here is derived from an EMBL/GenBank/DDBJ whole genome shotgun (WGS) entry which is preliminary data.</text>
</comment>